<dbReference type="GO" id="GO:0008234">
    <property type="term" value="F:cysteine-type peptidase activity"/>
    <property type="evidence" value="ECO:0007669"/>
    <property type="project" value="UniProtKB-KW"/>
</dbReference>
<dbReference type="Proteomes" id="UP001231518">
    <property type="component" value="Chromosome 10"/>
</dbReference>
<dbReference type="PANTHER" id="PTHR12411">
    <property type="entry name" value="CYSTEINE PROTEASE FAMILY C1-RELATED"/>
    <property type="match status" value="1"/>
</dbReference>
<dbReference type="InterPro" id="IPR039417">
    <property type="entry name" value="Peptidase_C1A_papain-like"/>
</dbReference>
<evidence type="ECO:0000256" key="4">
    <source>
        <dbReference type="ARBA" id="ARBA00022807"/>
    </source>
</evidence>
<dbReference type="Gene3D" id="3.90.70.10">
    <property type="entry name" value="Cysteine proteinases"/>
    <property type="match status" value="1"/>
</dbReference>
<dbReference type="InterPro" id="IPR000169">
    <property type="entry name" value="Pept_cys_AS"/>
</dbReference>
<organism evidence="7 8">
    <name type="scientific">Mythimna separata</name>
    <name type="common">Oriental armyworm</name>
    <name type="synonym">Pseudaletia separata</name>
    <dbReference type="NCBI Taxonomy" id="271217"/>
    <lineage>
        <taxon>Eukaryota</taxon>
        <taxon>Metazoa</taxon>
        <taxon>Ecdysozoa</taxon>
        <taxon>Arthropoda</taxon>
        <taxon>Hexapoda</taxon>
        <taxon>Insecta</taxon>
        <taxon>Pterygota</taxon>
        <taxon>Neoptera</taxon>
        <taxon>Endopterygota</taxon>
        <taxon>Lepidoptera</taxon>
        <taxon>Glossata</taxon>
        <taxon>Ditrysia</taxon>
        <taxon>Noctuoidea</taxon>
        <taxon>Noctuidae</taxon>
        <taxon>Noctuinae</taxon>
        <taxon>Hadenini</taxon>
        <taxon>Mythimna</taxon>
    </lineage>
</organism>
<dbReference type="PRINTS" id="PR00705">
    <property type="entry name" value="PAPAIN"/>
</dbReference>
<dbReference type="InterPro" id="IPR013128">
    <property type="entry name" value="Peptidase_C1A"/>
</dbReference>
<dbReference type="GO" id="GO:0006508">
    <property type="term" value="P:proteolysis"/>
    <property type="evidence" value="ECO:0007669"/>
    <property type="project" value="UniProtKB-KW"/>
</dbReference>
<proteinExistence type="inferred from homology"/>
<protein>
    <recommendedName>
        <fullName evidence="6">Peptidase C1A papain C-terminal domain-containing protein</fullName>
    </recommendedName>
</protein>
<dbReference type="Pfam" id="PF00112">
    <property type="entry name" value="Peptidase_C1"/>
    <property type="match status" value="1"/>
</dbReference>
<evidence type="ECO:0000313" key="8">
    <source>
        <dbReference type="Proteomes" id="UP001231518"/>
    </source>
</evidence>
<name>A0AAD8DVU7_MYTSE</name>
<keyword evidence="2" id="KW-0645">Protease</keyword>
<dbReference type="InterPro" id="IPR025660">
    <property type="entry name" value="Pept_his_AS"/>
</dbReference>
<dbReference type="SMART" id="SM00645">
    <property type="entry name" value="Pept_C1"/>
    <property type="match status" value="1"/>
</dbReference>
<evidence type="ECO:0000256" key="3">
    <source>
        <dbReference type="ARBA" id="ARBA00022801"/>
    </source>
</evidence>
<dbReference type="InterPro" id="IPR025661">
    <property type="entry name" value="Pept_asp_AS"/>
</dbReference>
<keyword evidence="5" id="KW-1015">Disulfide bond</keyword>
<gene>
    <name evidence="7" type="ORF">PYW07_001351</name>
</gene>
<dbReference type="InterPro" id="IPR000668">
    <property type="entry name" value="Peptidase_C1A_C"/>
</dbReference>
<dbReference type="PROSITE" id="PS00139">
    <property type="entry name" value="THIOL_PROTEASE_CYS"/>
    <property type="match status" value="1"/>
</dbReference>
<comment type="caution">
    <text evidence="7">The sequence shown here is derived from an EMBL/GenBank/DDBJ whole genome shotgun (WGS) entry which is preliminary data.</text>
</comment>
<accession>A0AAD8DVU7</accession>
<dbReference type="EMBL" id="JARGEI010000009">
    <property type="protein sequence ID" value="KAJ8726653.1"/>
    <property type="molecule type" value="Genomic_DNA"/>
</dbReference>
<keyword evidence="3" id="KW-0378">Hydrolase</keyword>
<dbReference type="CDD" id="cd02248">
    <property type="entry name" value="Peptidase_C1A"/>
    <property type="match status" value="1"/>
</dbReference>
<evidence type="ECO:0000256" key="1">
    <source>
        <dbReference type="ARBA" id="ARBA00008455"/>
    </source>
</evidence>
<dbReference type="FunFam" id="3.90.70.10:FF:000332">
    <property type="entry name" value="Cathepsin L1"/>
    <property type="match status" value="1"/>
</dbReference>
<keyword evidence="4" id="KW-0788">Thiol protease</keyword>
<feature type="domain" description="Peptidase C1A papain C-terminal" evidence="6">
    <location>
        <begin position="53"/>
        <end position="267"/>
    </location>
</feature>
<evidence type="ECO:0000313" key="7">
    <source>
        <dbReference type="EMBL" id="KAJ8726653.1"/>
    </source>
</evidence>
<sequence>MPVNSYSTFGITPFTDMTREEFESKRLGLKSFQDDPKEACTYVNDEDIQYNDAPESFDWRDQNVVTPVKDQGNCGSCYAFSATGNIEGQYAIKNKELVSVSEQQIVDCDQENSGCFGGLMSVAMRSLINQGGCESEADYPYEGHFRKCQFDENKIKVQINDCHSFNLTSQEKLKQLLYHTGPIAIAIQGSGLQLYQNGIITDDECDQGGINHGVLLVGYGTENDVPYWIVKNSWDTTFGEDGYFRMHRGENNRSCSVMNAFMASAVLD</sequence>
<keyword evidence="8" id="KW-1185">Reference proteome</keyword>
<reference evidence="7" key="1">
    <citation type="submission" date="2023-03" db="EMBL/GenBank/DDBJ databases">
        <title>Chromosome-level genomes of two armyworms, Mythimna separata and Mythimna loreyi, provide insights into the biosynthesis and reception of sex pheromones.</title>
        <authorList>
            <person name="Zhao H."/>
        </authorList>
    </citation>
    <scope>NUCLEOTIDE SEQUENCE</scope>
    <source>
        <strain evidence="7">BeijingLab</strain>
        <tissue evidence="7">Pupa</tissue>
    </source>
</reference>
<evidence type="ECO:0000256" key="2">
    <source>
        <dbReference type="ARBA" id="ARBA00022670"/>
    </source>
</evidence>
<evidence type="ECO:0000259" key="6">
    <source>
        <dbReference type="SMART" id="SM00645"/>
    </source>
</evidence>
<dbReference type="AlphaFoldDB" id="A0AAD8DVU7"/>
<dbReference type="PROSITE" id="PS00640">
    <property type="entry name" value="THIOL_PROTEASE_ASN"/>
    <property type="match status" value="1"/>
</dbReference>
<dbReference type="InterPro" id="IPR038765">
    <property type="entry name" value="Papain-like_cys_pep_sf"/>
</dbReference>
<comment type="similarity">
    <text evidence="1">Belongs to the peptidase C1 family.</text>
</comment>
<dbReference type="SUPFAM" id="SSF54001">
    <property type="entry name" value="Cysteine proteinases"/>
    <property type="match status" value="1"/>
</dbReference>
<dbReference type="PROSITE" id="PS00639">
    <property type="entry name" value="THIOL_PROTEASE_HIS"/>
    <property type="match status" value="1"/>
</dbReference>
<evidence type="ECO:0000256" key="5">
    <source>
        <dbReference type="ARBA" id="ARBA00023157"/>
    </source>
</evidence>